<organism evidence="5 6">
    <name type="scientific">Streptomyces shaanxiensis</name>
    <dbReference type="NCBI Taxonomy" id="653357"/>
    <lineage>
        <taxon>Bacteria</taxon>
        <taxon>Bacillati</taxon>
        <taxon>Actinomycetota</taxon>
        <taxon>Actinomycetes</taxon>
        <taxon>Kitasatosporales</taxon>
        <taxon>Streptomycetaceae</taxon>
        <taxon>Streptomyces</taxon>
    </lineage>
</organism>
<evidence type="ECO:0000256" key="3">
    <source>
        <dbReference type="ARBA" id="ARBA00023239"/>
    </source>
</evidence>
<dbReference type="Pfam" id="PF00291">
    <property type="entry name" value="PALP"/>
    <property type="match status" value="1"/>
</dbReference>
<dbReference type="InterPro" id="IPR036052">
    <property type="entry name" value="TrpB-like_PALP_sf"/>
</dbReference>
<name>A0ABP7UI21_9ACTN</name>
<dbReference type="Gene3D" id="3.40.50.1100">
    <property type="match status" value="2"/>
</dbReference>
<dbReference type="EMBL" id="BAAAZY010000004">
    <property type="protein sequence ID" value="GAA4042468.1"/>
    <property type="molecule type" value="Genomic_DNA"/>
</dbReference>
<dbReference type="InterPro" id="IPR050147">
    <property type="entry name" value="Ser/Thr_Dehydratase"/>
</dbReference>
<protein>
    <submittedName>
        <fullName evidence="5">Threonine/serine dehydratase</fullName>
    </submittedName>
</protein>
<dbReference type="PROSITE" id="PS00165">
    <property type="entry name" value="DEHYDRATASE_SER_THR"/>
    <property type="match status" value="1"/>
</dbReference>
<dbReference type="Proteomes" id="UP001499984">
    <property type="component" value="Unassembled WGS sequence"/>
</dbReference>
<dbReference type="CDD" id="cd01562">
    <property type="entry name" value="Thr-dehyd"/>
    <property type="match status" value="1"/>
</dbReference>
<proteinExistence type="predicted"/>
<gene>
    <name evidence="5" type="ORF">GCM10022233_09310</name>
</gene>
<comment type="cofactor">
    <cofactor evidence="1">
        <name>pyridoxal 5'-phosphate</name>
        <dbReference type="ChEBI" id="CHEBI:597326"/>
    </cofactor>
</comment>
<evidence type="ECO:0000259" key="4">
    <source>
        <dbReference type="Pfam" id="PF00291"/>
    </source>
</evidence>
<dbReference type="SUPFAM" id="SSF53686">
    <property type="entry name" value="Tryptophan synthase beta subunit-like PLP-dependent enzymes"/>
    <property type="match status" value="1"/>
</dbReference>
<feature type="domain" description="Tryptophan synthase beta chain-like PALP" evidence="4">
    <location>
        <begin position="42"/>
        <end position="329"/>
    </location>
</feature>
<keyword evidence="2" id="KW-0663">Pyridoxal phosphate</keyword>
<keyword evidence="3" id="KW-0456">Lyase</keyword>
<keyword evidence="6" id="KW-1185">Reference proteome</keyword>
<comment type="caution">
    <text evidence="5">The sequence shown here is derived from an EMBL/GenBank/DDBJ whole genome shotgun (WGS) entry which is preliminary data.</text>
</comment>
<accession>A0ABP7UI21</accession>
<dbReference type="PANTHER" id="PTHR48078">
    <property type="entry name" value="THREONINE DEHYDRATASE, MITOCHONDRIAL-RELATED"/>
    <property type="match status" value="1"/>
</dbReference>
<reference evidence="6" key="1">
    <citation type="journal article" date="2019" name="Int. J. Syst. Evol. Microbiol.">
        <title>The Global Catalogue of Microorganisms (GCM) 10K type strain sequencing project: providing services to taxonomists for standard genome sequencing and annotation.</title>
        <authorList>
            <consortium name="The Broad Institute Genomics Platform"/>
            <consortium name="The Broad Institute Genome Sequencing Center for Infectious Disease"/>
            <person name="Wu L."/>
            <person name="Ma J."/>
        </authorList>
    </citation>
    <scope>NUCLEOTIDE SEQUENCE [LARGE SCALE GENOMIC DNA]</scope>
    <source>
        <strain evidence="6">JCM 16925</strain>
    </source>
</reference>
<dbReference type="InterPro" id="IPR000634">
    <property type="entry name" value="Ser/Thr_deHydtase_PyrdxlP-BS"/>
</dbReference>
<dbReference type="InterPro" id="IPR001926">
    <property type="entry name" value="TrpB-like_PALP"/>
</dbReference>
<evidence type="ECO:0000313" key="6">
    <source>
        <dbReference type="Proteomes" id="UP001499984"/>
    </source>
</evidence>
<evidence type="ECO:0000256" key="1">
    <source>
        <dbReference type="ARBA" id="ARBA00001933"/>
    </source>
</evidence>
<dbReference type="PANTHER" id="PTHR48078:SF6">
    <property type="entry name" value="L-THREONINE DEHYDRATASE CATABOLIC TDCB"/>
    <property type="match status" value="1"/>
</dbReference>
<sequence length="347" mass="35142">MAGLTAVASGVRVRSGTEDLPRAGKVPALIGISDVEAAADLITGHVVPTPTVPSPGLTDLLGVPVTAKLELLQRTGSFKARGATAKLLSLSDAQRAAGVVAVSGGNHGIALAMTAAVLDVKATVVMPRSAPARAVGIARDAGASVRLTDDMDSAFSLVTRLRDEGLTLVHPFDDPLVIAGQGTVGLELAADAGELTDVLVSVGGGGLIAGVAVALRARRPGVRIWGVETEGAEAMSAALATGGPVPVRLSSIVTTLSAPSVSQLTYDHVSALVDEVLVVPDREAVRGVLDLAEHAKLWTEPATGCLLPAARLVLERVGEGARLGLVVCGGNATTSDVLRWAADFGLR</sequence>
<evidence type="ECO:0000256" key="2">
    <source>
        <dbReference type="ARBA" id="ARBA00022898"/>
    </source>
</evidence>
<evidence type="ECO:0000313" key="5">
    <source>
        <dbReference type="EMBL" id="GAA4042468.1"/>
    </source>
</evidence>